<sequence length="100" mass="11271">MPGRTSLRAYRERLRPQNRVDELWCPVVDIPCGQKTVTHARRRSEPAEPSLTSLGACACALEGLSCAATKYFSSPSRCSQIPKAYCPALRRRRWRDYGGE</sequence>
<dbReference type="AlphaFoldDB" id="A0A9P3GQQ3"/>
<organism evidence="1 2">
    <name type="scientific">Phanerochaete sordida</name>
    <dbReference type="NCBI Taxonomy" id="48140"/>
    <lineage>
        <taxon>Eukaryota</taxon>
        <taxon>Fungi</taxon>
        <taxon>Dikarya</taxon>
        <taxon>Basidiomycota</taxon>
        <taxon>Agaricomycotina</taxon>
        <taxon>Agaricomycetes</taxon>
        <taxon>Polyporales</taxon>
        <taxon>Phanerochaetaceae</taxon>
        <taxon>Phanerochaete</taxon>
    </lineage>
</organism>
<dbReference type="EMBL" id="BPQB01000108">
    <property type="protein sequence ID" value="GJE99411.1"/>
    <property type="molecule type" value="Genomic_DNA"/>
</dbReference>
<protein>
    <submittedName>
        <fullName evidence="1">Uncharacterized protein</fullName>
    </submittedName>
</protein>
<evidence type="ECO:0000313" key="1">
    <source>
        <dbReference type="EMBL" id="GJE99411.1"/>
    </source>
</evidence>
<reference evidence="1 2" key="1">
    <citation type="submission" date="2021-08" db="EMBL/GenBank/DDBJ databases">
        <title>Draft Genome Sequence of Phanerochaete sordida strain YK-624.</title>
        <authorList>
            <person name="Mori T."/>
            <person name="Dohra H."/>
            <person name="Suzuki T."/>
            <person name="Kawagishi H."/>
            <person name="Hirai H."/>
        </authorList>
    </citation>
    <scope>NUCLEOTIDE SEQUENCE [LARGE SCALE GENOMIC DNA]</scope>
    <source>
        <strain evidence="1 2">YK-624</strain>
    </source>
</reference>
<keyword evidence="2" id="KW-1185">Reference proteome</keyword>
<comment type="caution">
    <text evidence="1">The sequence shown here is derived from an EMBL/GenBank/DDBJ whole genome shotgun (WGS) entry which is preliminary data.</text>
</comment>
<dbReference type="Proteomes" id="UP000703269">
    <property type="component" value="Unassembled WGS sequence"/>
</dbReference>
<name>A0A9P3GQQ3_9APHY</name>
<evidence type="ECO:0000313" key="2">
    <source>
        <dbReference type="Proteomes" id="UP000703269"/>
    </source>
</evidence>
<gene>
    <name evidence="1" type="ORF">PsYK624_156700</name>
</gene>
<accession>A0A9P3GQQ3</accession>
<proteinExistence type="predicted"/>